<evidence type="ECO:0000256" key="1">
    <source>
        <dbReference type="SAM" id="MobiDB-lite"/>
    </source>
</evidence>
<dbReference type="EMBL" id="CM001555">
    <property type="protein sequence ID" value="EJG06625.1"/>
    <property type="molecule type" value="Genomic_DNA"/>
</dbReference>
<evidence type="ECO:0000313" key="2">
    <source>
        <dbReference type="EMBL" id="EJG06625.1"/>
    </source>
</evidence>
<dbReference type="HOGENOM" id="CLU_2067832_0_0_2"/>
<evidence type="ECO:0000313" key="3">
    <source>
        <dbReference type="Proteomes" id="UP000005095"/>
    </source>
</evidence>
<dbReference type="Proteomes" id="UP000005095">
    <property type="component" value="Chromosome"/>
</dbReference>
<feature type="region of interest" description="Disordered" evidence="1">
    <location>
        <begin position="1"/>
        <end position="32"/>
    </location>
</feature>
<gene>
    <name evidence="2" type="ORF">Metli_0658</name>
</gene>
<sequence length="118" mass="13231">MYRGNMARKSRSMAGAGVSSCGTTAGDDGRIRGGESVRREVCELCGDLYAVTAGDEEIGGLCPACRRKAVRICPYCERPYRTDAWPHDLCPECYEEQEWRQGAEGDEFEDNFDRLDDY</sequence>
<keyword evidence="3" id="KW-1185">Reference proteome</keyword>
<reference evidence="2 3" key="1">
    <citation type="submission" date="2011-08" db="EMBL/GenBank/DDBJ databases">
        <title>The complete genome of Methanofollis liminatans DSM 4140.</title>
        <authorList>
            <consortium name="US DOE Joint Genome Institute (JGI-PGF)"/>
            <person name="Lucas S."/>
            <person name="Han J."/>
            <person name="Lapidus A."/>
            <person name="Bruce D."/>
            <person name="Goodwin L."/>
            <person name="Pitluck S."/>
            <person name="Peters L."/>
            <person name="Kyrpides N."/>
            <person name="Mavromatis K."/>
            <person name="Ivanova N."/>
            <person name="Mikhailova N."/>
            <person name="Lu M."/>
            <person name="Detter J.C."/>
            <person name="Tapia R."/>
            <person name="Han C."/>
            <person name="Land M."/>
            <person name="Hauser L."/>
            <person name="Markowitz V."/>
            <person name="Cheng J.-F."/>
            <person name="Hugenholtz P."/>
            <person name="Woyke T."/>
            <person name="Wu D."/>
            <person name="Spring S."/>
            <person name="Schuler E."/>
            <person name="Brambilla E."/>
            <person name="Klenk H.-P."/>
            <person name="Eisen J.A."/>
        </authorList>
    </citation>
    <scope>NUCLEOTIDE SEQUENCE [LARGE SCALE GENOMIC DNA]</scope>
    <source>
        <strain evidence="2 3">DSM 4140</strain>
    </source>
</reference>
<accession>J1L1S2</accession>
<feature type="compositionally biased region" description="Basic residues" evidence="1">
    <location>
        <begin position="1"/>
        <end position="11"/>
    </location>
</feature>
<organism evidence="2 3">
    <name type="scientific">Methanofollis liminatans DSM 4140</name>
    <dbReference type="NCBI Taxonomy" id="28892"/>
    <lineage>
        <taxon>Archaea</taxon>
        <taxon>Methanobacteriati</taxon>
        <taxon>Methanobacteriota</taxon>
        <taxon>Stenosarchaea group</taxon>
        <taxon>Methanomicrobia</taxon>
        <taxon>Methanomicrobiales</taxon>
        <taxon>Methanomicrobiaceae</taxon>
        <taxon>Methanofollis</taxon>
    </lineage>
</organism>
<name>J1L1S2_9EURY</name>
<protein>
    <submittedName>
        <fullName evidence="2">Uncharacterized protein</fullName>
    </submittedName>
</protein>
<dbReference type="AlphaFoldDB" id="J1L1S2"/>
<proteinExistence type="predicted"/>